<sequence length="407" mass="47311">MYYIKINFLKNYLALVVILSLLINPSLAFINNFIVSTPKFMVILFELLAYFFILLYIYFKGFREKDSSPLYIIFIAIYFTFLINMPLYSGMLDGLRNFLIIGLFTMVGSRLNFQQLKFIFGVFTFLVMFFLILEIIDVQLYVNIFNPSSYFEQSRGLIVSETNETGLFGAALGFENRFSYGIFNGARTSSIFLEQVGLGNFGQILLIYTLCFWSNFKINTKIFFMSSVFIIVTSTESRAAGSLCIIYILIFLFRNMLFKRVNAFVMPLCILFGSFFTIFFNVQYSDTLSGRFYIGMEHFFDLSFLDYLGLSAAYSYKFADSGYAYLMSSSTIFGFFALYFYLNFYSKQKYNYSVLYSLYLSLYIYANLIISGSSVFSIKTAPLIWVLFGFFKYRESICDLSSYQLKK</sequence>
<feature type="transmembrane region" description="Helical" evidence="1">
    <location>
        <begin position="118"/>
        <end position="142"/>
    </location>
</feature>
<name>A0ABQ2QR91_9GAMM</name>
<reference evidence="3" key="1">
    <citation type="journal article" date="2019" name="Int. J. Syst. Evol. Microbiol.">
        <title>The Global Catalogue of Microorganisms (GCM) 10K type strain sequencing project: providing services to taxonomists for standard genome sequencing and annotation.</title>
        <authorList>
            <consortium name="The Broad Institute Genomics Platform"/>
            <consortium name="The Broad Institute Genome Sequencing Center for Infectious Disease"/>
            <person name="Wu L."/>
            <person name="Ma J."/>
        </authorList>
    </citation>
    <scope>NUCLEOTIDE SEQUENCE [LARGE SCALE GENOMIC DNA]</scope>
    <source>
        <strain evidence="3">JCM 32305</strain>
    </source>
</reference>
<feature type="transmembrane region" description="Helical" evidence="1">
    <location>
        <begin position="12"/>
        <end position="34"/>
    </location>
</feature>
<dbReference type="RefSeq" id="WP_188956737.1">
    <property type="nucleotide sequence ID" value="NZ_BMQW01000006.1"/>
</dbReference>
<dbReference type="EMBL" id="BMQW01000006">
    <property type="protein sequence ID" value="GGP89990.1"/>
    <property type="molecule type" value="Genomic_DNA"/>
</dbReference>
<accession>A0ABQ2QR91</accession>
<feature type="transmembrane region" description="Helical" evidence="1">
    <location>
        <begin position="261"/>
        <end position="280"/>
    </location>
</feature>
<evidence type="ECO:0000313" key="2">
    <source>
        <dbReference type="EMBL" id="GGP89990.1"/>
    </source>
</evidence>
<organism evidence="2 3">
    <name type="scientific">Shewanella ulleungensis</name>
    <dbReference type="NCBI Taxonomy" id="2282699"/>
    <lineage>
        <taxon>Bacteria</taxon>
        <taxon>Pseudomonadati</taxon>
        <taxon>Pseudomonadota</taxon>
        <taxon>Gammaproteobacteria</taxon>
        <taxon>Alteromonadales</taxon>
        <taxon>Shewanellaceae</taxon>
        <taxon>Shewanella</taxon>
    </lineage>
</organism>
<evidence type="ECO:0000256" key="1">
    <source>
        <dbReference type="SAM" id="Phobius"/>
    </source>
</evidence>
<feature type="transmembrane region" description="Helical" evidence="1">
    <location>
        <begin position="322"/>
        <end position="342"/>
    </location>
</feature>
<keyword evidence="1" id="KW-0812">Transmembrane</keyword>
<dbReference type="Proteomes" id="UP000654004">
    <property type="component" value="Unassembled WGS sequence"/>
</dbReference>
<comment type="caution">
    <text evidence="2">The sequence shown here is derived from an EMBL/GenBank/DDBJ whole genome shotgun (WGS) entry which is preliminary data.</text>
</comment>
<feature type="transmembrane region" description="Helical" evidence="1">
    <location>
        <begin position="40"/>
        <end position="58"/>
    </location>
</feature>
<evidence type="ECO:0008006" key="4">
    <source>
        <dbReference type="Google" id="ProtNLM"/>
    </source>
</evidence>
<feature type="transmembrane region" description="Helical" evidence="1">
    <location>
        <begin position="222"/>
        <end position="249"/>
    </location>
</feature>
<feature type="transmembrane region" description="Helical" evidence="1">
    <location>
        <begin position="70"/>
        <end position="88"/>
    </location>
</feature>
<proteinExistence type="predicted"/>
<feature type="transmembrane region" description="Helical" evidence="1">
    <location>
        <begin position="362"/>
        <end position="388"/>
    </location>
</feature>
<protein>
    <recommendedName>
        <fullName evidence="4">Polysaccharide polymerase</fullName>
    </recommendedName>
</protein>
<keyword evidence="1" id="KW-0472">Membrane</keyword>
<gene>
    <name evidence="2" type="ORF">GCM10009410_25010</name>
</gene>
<keyword evidence="1" id="KW-1133">Transmembrane helix</keyword>
<keyword evidence="3" id="KW-1185">Reference proteome</keyword>
<evidence type="ECO:0000313" key="3">
    <source>
        <dbReference type="Proteomes" id="UP000654004"/>
    </source>
</evidence>